<reference evidence="2" key="1">
    <citation type="journal article" date="2020" name="Nature">
        <title>Giant virus diversity and host interactions through global metagenomics.</title>
        <authorList>
            <person name="Schulz F."/>
            <person name="Roux S."/>
            <person name="Paez-Espino D."/>
            <person name="Jungbluth S."/>
            <person name="Walsh D.A."/>
            <person name="Denef V.J."/>
            <person name="McMahon K.D."/>
            <person name="Konstantinidis K.T."/>
            <person name="Eloe-Fadrosh E.A."/>
            <person name="Kyrpides N.C."/>
            <person name="Woyke T."/>
        </authorList>
    </citation>
    <scope>NUCLEOTIDE SEQUENCE</scope>
    <source>
        <strain evidence="2">GVMAG-M-3300025890-48</strain>
    </source>
</reference>
<proteinExistence type="predicted"/>
<evidence type="ECO:0000313" key="2">
    <source>
        <dbReference type="EMBL" id="QHU03068.1"/>
    </source>
</evidence>
<sequence>MFLTSSSGQYQPYIPWKGESTYSITSSWSKPLLKPEDDSDNPFLGPAFKARPIKHWRKQLVPTKGSGHSRQRSVPDYPGSSTYLGNKNCQDLDKSLSEKSSFIVENVTYNPLTDKNKGSYEKGQNGSNICIACNPEKKPIKSGMTEKLINPSQPGEIPKKKYCFSSREYLRSRCKTYDQRITCTKISKNNYSIPYNNASDGPQYRKATTCNSNCKSGKVIIIKKPNNRQYSVQGAVDSSSRLMRLKLNTLNKAAHSLKTQYGSHAANAAKYPYSGSSNYFISGLSNTKCQNALKRKNGVKTSCS</sequence>
<accession>A0A6C0JH25</accession>
<evidence type="ECO:0000256" key="1">
    <source>
        <dbReference type="SAM" id="MobiDB-lite"/>
    </source>
</evidence>
<organism evidence="2">
    <name type="scientific">viral metagenome</name>
    <dbReference type="NCBI Taxonomy" id="1070528"/>
    <lineage>
        <taxon>unclassified sequences</taxon>
        <taxon>metagenomes</taxon>
        <taxon>organismal metagenomes</taxon>
    </lineage>
</organism>
<dbReference type="EMBL" id="MN740368">
    <property type="protein sequence ID" value="QHU03068.1"/>
    <property type="molecule type" value="Genomic_DNA"/>
</dbReference>
<name>A0A6C0JH25_9ZZZZ</name>
<feature type="region of interest" description="Disordered" evidence="1">
    <location>
        <begin position="60"/>
        <end position="82"/>
    </location>
</feature>
<dbReference type="AlphaFoldDB" id="A0A6C0JH25"/>
<protein>
    <submittedName>
        <fullName evidence="2">Uncharacterized protein</fullName>
    </submittedName>
</protein>